<dbReference type="InterPro" id="IPR011782">
    <property type="entry name" value="Pept_S1C_Do"/>
</dbReference>
<dbReference type="Proteomes" id="UP000778970">
    <property type="component" value="Unassembled WGS sequence"/>
</dbReference>
<evidence type="ECO:0000256" key="4">
    <source>
        <dbReference type="ARBA" id="ARBA00013035"/>
    </source>
</evidence>
<organism evidence="18 19">
    <name type="scientific">Rhodovibrio salinarum</name>
    <dbReference type="NCBI Taxonomy" id="1087"/>
    <lineage>
        <taxon>Bacteria</taxon>
        <taxon>Pseudomonadati</taxon>
        <taxon>Pseudomonadota</taxon>
        <taxon>Alphaproteobacteria</taxon>
        <taxon>Rhodospirillales</taxon>
        <taxon>Rhodovibrionaceae</taxon>
        <taxon>Rhodovibrio</taxon>
    </lineage>
</organism>
<evidence type="ECO:0000256" key="9">
    <source>
        <dbReference type="ARBA" id="ARBA00022764"/>
    </source>
</evidence>
<evidence type="ECO:0000256" key="5">
    <source>
        <dbReference type="ARBA" id="ARBA00013958"/>
    </source>
</evidence>
<evidence type="ECO:0000256" key="11">
    <source>
        <dbReference type="ARBA" id="ARBA00022825"/>
    </source>
</evidence>
<dbReference type="GO" id="GO:0004252">
    <property type="term" value="F:serine-type endopeptidase activity"/>
    <property type="evidence" value="ECO:0007669"/>
    <property type="project" value="InterPro"/>
</dbReference>
<dbReference type="EMBL" id="NRRE01000022">
    <property type="protein sequence ID" value="MBK1697247.1"/>
    <property type="molecule type" value="Genomic_DNA"/>
</dbReference>
<feature type="signal peptide" evidence="16">
    <location>
        <begin position="1"/>
        <end position="23"/>
    </location>
</feature>
<evidence type="ECO:0000313" key="18">
    <source>
        <dbReference type="EMBL" id="MBK1697247.1"/>
    </source>
</evidence>
<reference evidence="18" key="2">
    <citation type="journal article" date="2020" name="Microorganisms">
        <title>Osmotic Adaptation and Compatible Solute Biosynthesis of Phototrophic Bacteria as Revealed from Genome Analyses.</title>
        <authorList>
            <person name="Imhoff J.F."/>
            <person name="Rahn T."/>
            <person name="Kunzel S."/>
            <person name="Keller A."/>
            <person name="Neulinger S.C."/>
        </authorList>
    </citation>
    <scope>NUCLEOTIDE SEQUENCE</scope>
    <source>
        <strain evidence="18">DSM 9154</strain>
    </source>
</reference>
<feature type="binding site" evidence="15">
    <location>
        <position position="147"/>
    </location>
    <ligand>
        <name>substrate</name>
    </ligand>
</feature>
<keyword evidence="9" id="KW-0574">Periplasm</keyword>
<sequence>MQLSRLRTAVAGVACSAMLVAGAAPIVFTPSEATAQEMPPSFAPVAKKLLPSVVNISTTHTVEEQAGPLSQLPEGHPLRRFFKQFGDQPGEHRERQMRALGSGFVIDKAGYIVTNHHVIDKADDVSVILQDDTRLEAEIVGDDPKTDLALLKVDTDHELTAVNWGDSSKAEIGDWVLAIGNPFGLGGSVTAGIVSARGRAINAGPYSSFIQTDTAINQGNSGGPLFNTEGEVIGVNTAILSPSGGNVGVGFALPAKVAEPIITELKENGEVVRGWLGVSVQPVTDQLARGLELPQNEGALIGDVRPDSPADAAGLQSGDVVVGFNGDKVRDPRDLAWMTAQSDPDETVELSLYRDGDQRTVEVELGRLSDATQQAALGGDTDKLARKTAQSMGVQLAAPTARAREQFDLPRDVDGAVIARVAPNGPAASRGIRPGDVIRQVGRRPVEGPRDVYAAVEQALSQGQDGLVVLLSRGNQTQFVSIPLIQPEQQG</sequence>
<feature type="domain" description="PDZ" evidence="17">
    <location>
        <begin position="381"/>
        <end position="448"/>
    </location>
</feature>
<protein>
    <recommendedName>
        <fullName evidence="5">Probable periplasmic serine endoprotease DegP-like</fullName>
        <ecNumber evidence="4">3.4.21.107</ecNumber>
    </recommendedName>
    <alternativeName>
        <fullName evidence="13">Protease Do</fullName>
    </alternativeName>
</protein>
<comment type="caution">
    <text evidence="18">The sequence shown here is derived from an EMBL/GenBank/DDBJ whole genome shotgun (WGS) entry which is preliminary data.</text>
</comment>
<keyword evidence="12" id="KW-0346">Stress response</keyword>
<evidence type="ECO:0000256" key="8">
    <source>
        <dbReference type="ARBA" id="ARBA00022737"/>
    </source>
</evidence>
<dbReference type="NCBIfam" id="TIGR02037">
    <property type="entry name" value="degP_htrA_DO"/>
    <property type="match status" value="1"/>
</dbReference>
<keyword evidence="19" id="KW-1185">Reference proteome</keyword>
<name>A0A934QIC6_9PROT</name>
<keyword evidence="6" id="KW-0645">Protease</keyword>
<dbReference type="Gene3D" id="2.40.10.120">
    <property type="match status" value="1"/>
</dbReference>
<comment type="subcellular location">
    <subcellularLocation>
        <location evidence="2">Periplasm</location>
    </subcellularLocation>
</comment>
<feature type="active site" description="Charge relay system" evidence="14">
    <location>
        <position position="221"/>
    </location>
</feature>
<dbReference type="Gene3D" id="2.30.42.10">
    <property type="match status" value="2"/>
</dbReference>
<dbReference type="PANTHER" id="PTHR43343:SF3">
    <property type="entry name" value="PROTEASE DO-LIKE 8, CHLOROPLASTIC"/>
    <property type="match status" value="1"/>
</dbReference>
<dbReference type="SUPFAM" id="SSF50494">
    <property type="entry name" value="Trypsin-like serine proteases"/>
    <property type="match status" value="1"/>
</dbReference>
<dbReference type="PRINTS" id="PR00834">
    <property type="entry name" value="PROTEASES2C"/>
</dbReference>
<evidence type="ECO:0000256" key="12">
    <source>
        <dbReference type="ARBA" id="ARBA00023016"/>
    </source>
</evidence>
<dbReference type="InterPro" id="IPR009003">
    <property type="entry name" value="Peptidase_S1_PA"/>
</dbReference>
<dbReference type="Pfam" id="PF00595">
    <property type="entry name" value="PDZ"/>
    <property type="match status" value="1"/>
</dbReference>
<gene>
    <name evidence="18" type="ORF">CKO21_08295</name>
</gene>
<evidence type="ECO:0000256" key="10">
    <source>
        <dbReference type="ARBA" id="ARBA00022801"/>
    </source>
</evidence>
<dbReference type="GO" id="GO:0042597">
    <property type="term" value="C:periplasmic space"/>
    <property type="evidence" value="ECO:0007669"/>
    <property type="project" value="UniProtKB-SubCell"/>
</dbReference>
<evidence type="ECO:0000256" key="15">
    <source>
        <dbReference type="PIRSR" id="PIRSR611782-2"/>
    </source>
</evidence>
<keyword evidence="10" id="KW-0378">Hydrolase</keyword>
<evidence type="ECO:0000256" key="1">
    <source>
        <dbReference type="ARBA" id="ARBA00001772"/>
    </source>
</evidence>
<dbReference type="CDD" id="cd10839">
    <property type="entry name" value="cpPDZ1_DegP-like"/>
    <property type="match status" value="1"/>
</dbReference>
<keyword evidence="8" id="KW-0677">Repeat</keyword>
<feature type="active site" description="Charge relay system" evidence="14">
    <location>
        <position position="117"/>
    </location>
</feature>
<feature type="binding site" evidence="15">
    <location>
        <position position="117"/>
    </location>
    <ligand>
        <name>substrate</name>
    </ligand>
</feature>
<evidence type="ECO:0000259" key="17">
    <source>
        <dbReference type="PROSITE" id="PS50106"/>
    </source>
</evidence>
<dbReference type="SMART" id="SM00228">
    <property type="entry name" value="PDZ"/>
    <property type="match status" value="2"/>
</dbReference>
<dbReference type="GO" id="GO:0006508">
    <property type="term" value="P:proteolysis"/>
    <property type="evidence" value="ECO:0007669"/>
    <property type="project" value="UniProtKB-KW"/>
</dbReference>
<dbReference type="PANTHER" id="PTHR43343">
    <property type="entry name" value="PEPTIDASE S12"/>
    <property type="match status" value="1"/>
</dbReference>
<accession>A0A934QIC6</accession>
<evidence type="ECO:0000256" key="6">
    <source>
        <dbReference type="ARBA" id="ARBA00022670"/>
    </source>
</evidence>
<keyword evidence="7 16" id="KW-0732">Signal</keyword>
<evidence type="ECO:0000256" key="2">
    <source>
        <dbReference type="ARBA" id="ARBA00004418"/>
    </source>
</evidence>
<dbReference type="Pfam" id="PF13365">
    <property type="entry name" value="Trypsin_2"/>
    <property type="match status" value="1"/>
</dbReference>
<evidence type="ECO:0000256" key="3">
    <source>
        <dbReference type="ARBA" id="ARBA00010541"/>
    </source>
</evidence>
<evidence type="ECO:0000256" key="7">
    <source>
        <dbReference type="ARBA" id="ARBA00022729"/>
    </source>
</evidence>
<dbReference type="InterPro" id="IPR001478">
    <property type="entry name" value="PDZ"/>
</dbReference>
<proteinExistence type="inferred from homology"/>
<evidence type="ECO:0000256" key="13">
    <source>
        <dbReference type="ARBA" id="ARBA00032850"/>
    </source>
</evidence>
<reference evidence="18" key="1">
    <citation type="submission" date="2017-08" db="EMBL/GenBank/DDBJ databases">
        <authorList>
            <person name="Imhoff J.F."/>
            <person name="Rahn T."/>
            <person name="Kuenzel S."/>
            <person name="Neulinger S.C."/>
        </authorList>
    </citation>
    <scope>NUCLEOTIDE SEQUENCE</scope>
    <source>
        <strain evidence="18">DSM 9154</strain>
    </source>
</reference>
<evidence type="ECO:0000313" key="19">
    <source>
        <dbReference type="Proteomes" id="UP000778970"/>
    </source>
</evidence>
<feature type="binding site" evidence="15">
    <location>
        <begin position="219"/>
        <end position="221"/>
    </location>
    <ligand>
        <name>substrate</name>
    </ligand>
</feature>
<dbReference type="Pfam" id="PF13180">
    <property type="entry name" value="PDZ_2"/>
    <property type="match status" value="1"/>
</dbReference>
<comment type="catalytic activity">
    <reaction evidence="1">
        <text>Acts on substrates that are at least partially unfolded. The cleavage site P1 residue is normally between a pair of hydrophobic residues, such as Val-|-Val.</text>
        <dbReference type="EC" id="3.4.21.107"/>
    </reaction>
</comment>
<comment type="similarity">
    <text evidence="3">Belongs to the peptidase S1C family.</text>
</comment>
<evidence type="ECO:0000256" key="16">
    <source>
        <dbReference type="SAM" id="SignalP"/>
    </source>
</evidence>
<keyword evidence="11" id="KW-0720">Serine protease</keyword>
<feature type="active site" description="Charge relay system" evidence="14">
    <location>
        <position position="147"/>
    </location>
</feature>
<dbReference type="AlphaFoldDB" id="A0A934QIC6"/>
<dbReference type="SUPFAM" id="SSF50156">
    <property type="entry name" value="PDZ domain-like"/>
    <property type="match status" value="2"/>
</dbReference>
<feature type="domain" description="PDZ" evidence="17">
    <location>
        <begin position="260"/>
        <end position="356"/>
    </location>
</feature>
<dbReference type="FunFam" id="2.40.10.120:FF:000007">
    <property type="entry name" value="Periplasmic serine endoprotease DegP-like"/>
    <property type="match status" value="1"/>
</dbReference>
<dbReference type="EC" id="3.4.21.107" evidence="4"/>
<dbReference type="RefSeq" id="WP_037255916.1">
    <property type="nucleotide sequence ID" value="NZ_NRRE01000022.1"/>
</dbReference>
<dbReference type="PROSITE" id="PS50106">
    <property type="entry name" value="PDZ"/>
    <property type="match status" value="2"/>
</dbReference>
<dbReference type="InterPro" id="IPR001940">
    <property type="entry name" value="Peptidase_S1C"/>
</dbReference>
<dbReference type="InterPro" id="IPR051201">
    <property type="entry name" value="Chloro_Bact_Ser_Proteases"/>
</dbReference>
<feature type="chain" id="PRO_5038971312" description="Probable periplasmic serine endoprotease DegP-like" evidence="16">
    <location>
        <begin position="24"/>
        <end position="491"/>
    </location>
</feature>
<evidence type="ECO:0000256" key="14">
    <source>
        <dbReference type="PIRSR" id="PIRSR611782-1"/>
    </source>
</evidence>
<dbReference type="InterPro" id="IPR036034">
    <property type="entry name" value="PDZ_sf"/>
</dbReference>